<dbReference type="Proteomes" id="UP000573327">
    <property type="component" value="Unassembled WGS sequence"/>
</dbReference>
<sequence>MGAHFNWSDKNHWSPRPEPCGICDKPTNLRSDRGKPAHKVCAETWTDQHTKPAGKS</sequence>
<dbReference type="EMBL" id="JACHJR010000001">
    <property type="protein sequence ID" value="MBB4947677.1"/>
    <property type="molecule type" value="Genomic_DNA"/>
</dbReference>
<dbReference type="AlphaFoldDB" id="A0A7W7SCQ6"/>
<name>A0A7W7SCQ6_9ACTN</name>
<comment type="caution">
    <text evidence="1">The sequence shown here is derived from an EMBL/GenBank/DDBJ whole genome shotgun (WGS) entry which is preliminary data.</text>
</comment>
<accession>A0A7W7SCQ6</accession>
<gene>
    <name evidence="1" type="ORF">F4556_003212</name>
</gene>
<dbReference type="RefSeq" id="WP_184916017.1">
    <property type="nucleotide sequence ID" value="NZ_JACHJR010000001.1"/>
</dbReference>
<evidence type="ECO:0000313" key="1">
    <source>
        <dbReference type="EMBL" id="MBB4947677.1"/>
    </source>
</evidence>
<reference evidence="1 2" key="1">
    <citation type="submission" date="2020-08" db="EMBL/GenBank/DDBJ databases">
        <title>Sequencing the genomes of 1000 actinobacteria strains.</title>
        <authorList>
            <person name="Klenk H.-P."/>
        </authorList>
    </citation>
    <scope>NUCLEOTIDE SEQUENCE [LARGE SCALE GENOMIC DNA]</scope>
    <source>
        <strain evidence="1 2">DSM 44786</strain>
    </source>
</reference>
<protein>
    <submittedName>
        <fullName evidence="1">Uncharacterized protein</fullName>
    </submittedName>
</protein>
<keyword evidence="2" id="KW-1185">Reference proteome</keyword>
<evidence type="ECO:0000313" key="2">
    <source>
        <dbReference type="Proteomes" id="UP000573327"/>
    </source>
</evidence>
<proteinExistence type="predicted"/>
<organism evidence="1 2">
    <name type="scientific">Kitasatospora gansuensis</name>
    <dbReference type="NCBI Taxonomy" id="258050"/>
    <lineage>
        <taxon>Bacteria</taxon>
        <taxon>Bacillati</taxon>
        <taxon>Actinomycetota</taxon>
        <taxon>Actinomycetes</taxon>
        <taxon>Kitasatosporales</taxon>
        <taxon>Streptomycetaceae</taxon>
        <taxon>Kitasatospora</taxon>
    </lineage>
</organism>